<dbReference type="GeneTree" id="ENSGT00940000155959"/>
<feature type="region of interest" description="Disordered" evidence="23">
    <location>
        <begin position="240"/>
        <end position="266"/>
    </location>
</feature>
<evidence type="ECO:0000256" key="23">
    <source>
        <dbReference type="SAM" id="MobiDB-lite"/>
    </source>
</evidence>
<evidence type="ECO:0000256" key="22">
    <source>
        <dbReference type="ARBA" id="ARBA00076905"/>
    </source>
</evidence>
<evidence type="ECO:0000256" key="13">
    <source>
        <dbReference type="ARBA" id="ARBA00023136"/>
    </source>
</evidence>
<evidence type="ECO:0000256" key="12">
    <source>
        <dbReference type="ARBA" id="ARBA00023128"/>
    </source>
</evidence>
<dbReference type="Pfam" id="PF00085">
    <property type="entry name" value="Thioredoxin"/>
    <property type="match status" value="1"/>
</dbReference>
<keyword evidence="28" id="KW-1185">Reference proteome</keyword>
<feature type="chain" id="PRO_5017421074" description="Thioredoxin-related transmembrane protein 1" evidence="25">
    <location>
        <begin position="40"/>
        <end position="412"/>
    </location>
</feature>
<evidence type="ECO:0000256" key="10">
    <source>
        <dbReference type="ARBA" id="ARBA00022982"/>
    </source>
</evidence>
<keyword evidence="4" id="KW-0813">Transport</keyword>
<keyword evidence="7 24" id="KW-0812">Transmembrane</keyword>
<dbReference type="FunFam" id="3.40.30.10:FF:000117">
    <property type="entry name" value="thioredoxin-related transmembrane protein 1"/>
    <property type="match status" value="1"/>
</dbReference>
<evidence type="ECO:0000256" key="3">
    <source>
        <dbReference type="ARBA" id="ARBA00004613"/>
    </source>
</evidence>
<dbReference type="Proteomes" id="UP000001038">
    <property type="component" value="Chromosome 22"/>
</dbReference>
<keyword evidence="10" id="KW-0249">Electron transport</keyword>
<dbReference type="GO" id="GO:0015036">
    <property type="term" value="F:disulfide oxidoreductase activity"/>
    <property type="evidence" value="ECO:0000318"/>
    <property type="project" value="GO_Central"/>
</dbReference>
<dbReference type="Bgee" id="ENSORLG00000008892">
    <property type="expression patterns" value="Expressed in mesonephros and 14 other cell types or tissues"/>
</dbReference>
<keyword evidence="16" id="KW-0413">Isomerase</keyword>
<dbReference type="GO" id="GO:0005576">
    <property type="term" value="C:extracellular region"/>
    <property type="evidence" value="ECO:0007669"/>
    <property type="project" value="UniProtKB-SubCell"/>
</dbReference>
<dbReference type="GO" id="GO:0005789">
    <property type="term" value="C:endoplasmic reticulum membrane"/>
    <property type="evidence" value="ECO:0007669"/>
    <property type="project" value="UniProtKB-SubCell"/>
</dbReference>
<keyword evidence="6" id="KW-0597">Phosphoprotein</keyword>
<dbReference type="InParanoid" id="H2LYD8"/>
<keyword evidence="17" id="KW-0676">Redox-active center</keyword>
<keyword evidence="8 25" id="KW-0732">Signal</keyword>
<keyword evidence="14" id="KW-0564">Palmitate</keyword>
<keyword evidence="15" id="KW-1015">Disulfide bond</keyword>
<evidence type="ECO:0000256" key="17">
    <source>
        <dbReference type="ARBA" id="ARBA00023284"/>
    </source>
</evidence>
<feature type="compositionally biased region" description="Acidic residues" evidence="23">
    <location>
        <begin position="244"/>
        <end position="261"/>
    </location>
</feature>
<keyword evidence="5" id="KW-0964">Secreted</keyword>
<dbReference type="Ensembl" id="ENSORLT00000011154.2">
    <property type="protein sequence ID" value="ENSORLP00000011153.2"/>
    <property type="gene ID" value="ENSORLG00000008892.2"/>
</dbReference>
<evidence type="ECO:0000256" key="2">
    <source>
        <dbReference type="ARBA" id="ARBA00004583"/>
    </source>
</evidence>
<dbReference type="FunCoup" id="H2LYD8">
    <property type="interactions" value="803"/>
</dbReference>
<feature type="signal peptide" evidence="25">
    <location>
        <begin position="1"/>
        <end position="39"/>
    </location>
</feature>
<dbReference type="PANTHER" id="PTHR46107:SF2">
    <property type="entry name" value="THIOREDOXIN-RELATED TRANSMEMBRANE PROTEIN 1"/>
    <property type="match status" value="1"/>
</dbReference>
<dbReference type="SUPFAM" id="SSF52833">
    <property type="entry name" value="Thioredoxin-like"/>
    <property type="match status" value="1"/>
</dbReference>
<dbReference type="Gene3D" id="3.40.30.10">
    <property type="entry name" value="Glutaredoxin"/>
    <property type="match status" value="1"/>
</dbReference>
<keyword evidence="11 24" id="KW-1133">Transmembrane helix</keyword>
<evidence type="ECO:0000256" key="7">
    <source>
        <dbReference type="ARBA" id="ARBA00022692"/>
    </source>
</evidence>
<dbReference type="PROSITE" id="PS51352">
    <property type="entry name" value="THIOREDOXIN_2"/>
    <property type="match status" value="1"/>
</dbReference>
<evidence type="ECO:0000313" key="28">
    <source>
        <dbReference type="Proteomes" id="UP000001038"/>
    </source>
</evidence>
<dbReference type="GO" id="GO:0003756">
    <property type="term" value="F:protein disulfide isomerase activity"/>
    <property type="evidence" value="ECO:0007669"/>
    <property type="project" value="UniProtKB-ARBA"/>
</dbReference>
<dbReference type="PROSITE" id="PS00194">
    <property type="entry name" value="THIOREDOXIN_1"/>
    <property type="match status" value="1"/>
</dbReference>
<feature type="transmembrane region" description="Helical" evidence="24">
    <location>
        <begin position="154"/>
        <end position="173"/>
    </location>
</feature>
<feature type="domain" description="Thioredoxin" evidence="26">
    <location>
        <begin position="29"/>
        <end position="145"/>
    </location>
</feature>
<dbReference type="GO" id="GO:0012505">
    <property type="term" value="C:endomembrane system"/>
    <property type="evidence" value="ECO:0000318"/>
    <property type="project" value="GO_Central"/>
</dbReference>
<keyword evidence="13 24" id="KW-0472">Membrane</keyword>
<dbReference type="InterPro" id="IPR036249">
    <property type="entry name" value="Thioredoxin-like_sf"/>
</dbReference>
<dbReference type="CDD" id="cd02994">
    <property type="entry name" value="PDI_a_TMX"/>
    <property type="match status" value="1"/>
</dbReference>
<evidence type="ECO:0000256" key="8">
    <source>
        <dbReference type="ARBA" id="ARBA00022729"/>
    </source>
</evidence>
<dbReference type="STRING" id="8090.ENSORLP00000011153"/>
<dbReference type="AlphaFoldDB" id="H2LYD8"/>
<proteinExistence type="predicted"/>
<dbReference type="GO" id="GO:0090331">
    <property type="term" value="P:negative regulation of platelet aggregation"/>
    <property type="evidence" value="ECO:0007669"/>
    <property type="project" value="UniProtKB-ARBA"/>
</dbReference>
<reference evidence="27" key="3">
    <citation type="submission" date="2025-09" db="UniProtKB">
        <authorList>
            <consortium name="Ensembl"/>
        </authorList>
    </citation>
    <scope>IDENTIFICATION</scope>
    <source>
        <strain evidence="27">Hd-rR</strain>
    </source>
</reference>
<evidence type="ECO:0000256" key="16">
    <source>
        <dbReference type="ARBA" id="ARBA00023235"/>
    </source>
</evidence>
<organism evidence="27 28">
    <name type="scientific">Oryzias latipes</name>
    <name type="common">Japanese rice fish</name>
    <name type="synonym">Japanese killifish</name>
    <dbReference type="NCBI Taxonomy" id="8090"/>
    <lineage>
        <taxon>Eukaryota</taxon>
        <taxon>Metazoa</taxon>
        <taxon>Chordata</taxon>
        <taxon>Craniata</taxon>
        <taxon>Vertebrata</taxon>
        <taxon>Euteleostomi</taxon>
        <taxon>Actinopterygii</taxon>
        <taxon>Neopterygii</taxon>
        <taxon>Teleostei</taxon>
        <taxon>Neoteleostei</taxon>
        <taxon>Acanthomorphata</taxon>
        <taxon>Ovalentaria</taxon>
        <taxon>Atherinomorphae</taxon>
        <taxon>Beloniformes</taxon>
        <taxon>Adrianichthyidae</taxon>
        <taxon>Oryziinae</taxon>
        <taxon>Oryzias</taxon>
    </lineage>
</organism>
<evidence type="ECO:0000256" key="24">
    <source>
        <dbReference type="SAM" id="Phobius"/>
    </source>
</evidence>
<dbReference type="PROSITE" id="PS51257">
    <property type="entry name" value="PROKAR_LIPOPROTEIN"/>
    <property type="match status" value="1"/>
</dbReference>
<name>H2LYD8_ORYLA</name>
<dbReference type="InterPro" id="IPR052454">
    <property type="entry name" value="TMX_domain-containing"/>
</dbReference>
<dbReference type="InterPro" id="IPR013766">
    <property type="entry name" value="Thioredoxin_domain"/>
</dbReference>
<sequence length="412" mass="45952">MARMLAAASSMMSSSCQKLGPGLWLVVFGLLAAASPAWSKPDSLKEVTDANWDRILAGEWMIEFYAPWCPACQQLQPVWKDFADWGDDMGVNVAKVDVTEQPGLSGRFIITSLPTIYHCKDGVFRKYQGPRTKEDFLSFVDDQKWKTVEPISSWFGPSSFLMNLMSALFKLSMFIRRCHNYMTDSLGIPVWGSYVIFGLVTLFLGLALGLLLVFIADFVFPSRRFSSDYHQKFRSIPTIPLQDEGQEADGEEDDEDDEDDEAWRRGRGSSEKFLQTSLGAAFPEEAEPFSSRCGLAIILRGGPAPQELARLFVQNEGGLNVFLMSALDLPVLPSCCEAVKAQMFPLQNHFLTHSRTVADLRELDSICRGAHLSLHLPLKVVLLNCFLSSVFMAASIHPHSALSRLRLSAFSK</sequence>
<evidence type="ECO:0000256" key="1">
    <source>
        <dbReference type="ARBA" id="ARBA00004115"/>
    </source>
</evidence>
<keyword evidence="9" id="KW-0256">Endoplasmic reticulum</keyword>
<evidence type="ECO:0000256" key="21">
    <source>
        <dbReference type="ARBA" id="ARBA00075863"/>
    </source>
</evidence>
<accession>H2LYD8</accession>
<dbReference type="HOGENOM" id="CLU_069292_2_0_1"/>
<feature type="transmembrane region" description="Helical" evidence="24">
    <location>
        <begin position="194"/>
        <end position="216"/>
    </location>
</feature>
<evidence type="ECO:0000256" key="25">
    <source>
        <dbReference type="SAM" id="SignalP"/>
    </source>
</evidence>
<keyword evidence="18" id="KW-0449">Lipoprotein</keyword>
<evidence type="ECO:0000256" key="14">
    <source>
        <dbReference type="ARBA" id="ARBA00023139"/>
    </source>
</evidence>
<evidence type="ECO:0000256" key="15">
    <source>
        <dbReference type="ARBA" id="ARBA00023157"/>
    </source>
</evidence>
<evidence type="ECO:0000256" key="19">
    <source>
        <dbReference type="ARBA" id="ARBA00062962"/>
    </source>
</evidence>
<evidence type="ECO:0000256" key="20">
    <source>
        <dbReference type="ARBA" id="ARBA00072260"/>
    </source>
</evidence>
<dbReference type="eggNOG" id="KOG0913">
    <property type="taxonomic scope" value="Eukaryota"/>
</dbReference>
<evidence type="ECO:0000256" key="18">
    <source>
        <dbReference type="ARBA" id="ARBA00023288"/>
    </source>
</evidence>
<dbReference type="InterPro" id="IPR017937">
    <property type="entry name" value="Thioredoxin_CS"/>
</dbReference>
<evidence type="ECO:0000259" key="26">
    <source>
        <dbReference type="PROSITE" id="PS51352"/>
    </source>
</evidence>
<evidence type="ECO:0000256" key="5">
    <source>
        <dbReference type="ARBA" id="ARBA00022525"/>
    </source>
</evidence>
<gene>
    <name evidence="27" type="primary">TMX1</name>
    <name evidence="27" type="synonym">tmx1</name>
</gene>
<dbReference type="GO" id="GO:0031966">
    <property type="term" value="C:mitochondrial membrane"/>
    <property type="evidence" value="ECO:0007669"/>
    <property type="project" value="UniProtKB-SubCell"/>
</dbReference>
<evidence type="ECO:0000256" key="11">
    <source>
        <dbReference type="ARBA" id="ARBA00022989"/>
    </source>
</evidence>
<reference evidence="27 28" key="1">
    <citation type="journal article" date="2007" name="Nature">
        <title>The medaka draft genome and insights into vertebrate genome evolution.</title>
        <authorList>
            <person name="Kasahara M."/>
            <person name="Naruse K."/>
            <person name="Sasaki S."/>
            <person name="Nakatani Y."/>
            <person name="Qu W."/>
            <person name="Ahsan B."/>
            <person name="Yamada T."/>
            <person name="Nagayasu Y."/>
            <person name="Doi K."/>
            <person name="Kasai Y."/>
            <person name="Jindo T."/>
            <person name="Kobayashi D."/>
            <person name="Shimada A."/>
            <person name="Toyoda A."/>
            <person name="Kuroki Y."/>
            <person name="Fujiyama A."/>
            <person name="Sasaki T."/>
            <person name="Shimizu A."/>
            <person name="Asakawa S."/>
            <person name="Shimizu N."/>
            <person name="Hashimoto S."/>
            <person name="Yang J."/>
            <person name="Lee Y."/>
            <person name="Matsushima K."/>
            <person name="Sugano S."/>
            <person name="Sakaizumi M."/>
            <person name="Narita T."/>
            <person name="Ohishi K."/>
            <person name="Haga S."/>
            <person name="Ohta F."/>
            <person name="Nomoto H."/>
            <person name="Nogata K."/>
            <person name="Morishita T."/>
            <person name="Endo T."/>
            <person name="Shin-I T."/>
            <person name="Takeda H."/>
            <person name="Morishita S."/>
            <person name="Kohara Y."/>
        </authorList>
    </citation>
    <scope>NUCLEOTIDE SEQUENCE [LARGE SCALE GENOMIC DNA]</scope>
    <source>
        <strain evidence="27 28">Hd-rR</strain>
    </source>
</reference>
<comment type="subunit">
    <text evidence="19">Interacts with ATP2A2.</text>
</comment>
<dbReference type="PANTHER" id="PTHR46107">
    <property type="entry name" value="DUMPY: SHORTER THAN WILD-TYPE"/>
    <property type="match status" value="1"/>
</dbReference>
<evidence type="ECO:0000256" key="9">
    <source>
        <dbReference type="ARBA" id="ARBA00022824"/>
    </source>
</evidence>
<reference evidence="27" key="2">
    <citation type="submission" date="2025-08" db="UniProtKB">
        <authorList>
            <consortium name="Ensembl"/>
        </authorList>
    </citation>
    <scope>IDENTIFICATION</scope>
    <source>
        <strain evidence="27">Hd-rR</strain>
    </source>
</reference>
<comment type="subcellular location">
    <subcellularLocation>
        <location evidence="1">Endoplasmic reticulum membrane</location>
        <topology evidence="1">Single-pass type I membrane protein</topology>
    </subcellularLocation>
    <subcellularLocation>
        <location evidence="2">Mitochondrion membrane</location>
        <topology evidence="2">Single-pass type I membrane protein</topology>
    </subcellularLocation>
    <subcellularLocation>
        <location evidence="3">Secreted</location>
    </subcellularLocation>
</comment>
<evidence type="ECO:0000313" key="27">
    <source>
        <dbReference type="Ensembl" id="ENSORLP00000011153.2"/>
    </source>
</evidence>
<evidence type="ECO:0000256" key="6">
    <source>
        <dbReference type="ARBA" id="ARBA00022553"/>
    </source>
</evidence>
<protein>
    <recommendedName>
        <fullName evidence="20">Thioredoxin-related transmembrane protein 1</fullName>
    </recommendedName>
    <alternativeName>
        <fullName evidence="22">Protein disulfide-isomerase TMX1</fullName>
    </alternativeName>
    <alternativeName>
        <fullName evidence="21">Thioredoxin domain-containing protein 1</fullName>
    </alternativeName>
</protein>
<evidence type="ECO:0000256" key="4">
    <source>
        <dbReference type="ARBA" id="ARBA00022448"/>
    </source>
</evidence>
<keyword evidence="12" id="KW-0496">Mitochondrion</keyword>